<keyword evidence="1" id="KW-1133">Transmembrane helix</keyword>
<gene>
    <name evidence="2" type="ordered locus">P9211_08191</name>
</gene>
<dbReference type="STRING" id="93059.P9211_08191"/>
<evidence type="ECO:0000313" key="2">
    <source>
        <dbReference type="EMBL" id="ABX08750.1"/>
    </source>
</evidence>
<dbReference type="KEGG" id="pmj:P9211_08191"/>
<dbReference type="Proteomes" id="UP000000788">
    <property type="component" value="Chromosome"/>
</dbReference>
<evidence type="ECO:0000256" key="1">
    <source>
        <dbReference type="SAM" id="Phobius"/>
    </source>
</evidence>
<dbReference type="AlphaFoldDB" id="A9BA88"/>
<organism evidence="2 3">
    <name type="scientific">Prochlorococcus marinus (strain MIT 9211)</name>
    <dbReference type="NCBI Taxonomy" id="93059"/>
    <lineage>
        <taxon>Bacteria</taxon>
        <taxon>Bacillati</taxon>
        <taxon>Cyanobacteriota</taxon>
        <taxon>Cyanophyceae</taxon>
        <taxon>Synechococcales</taxon>
        <taxon>Prochlorococcaceae</taxon>
        <taxon>Prochlorococcus</taxon>
    </lineage>
</organism>
<keyword evidence="1" id="KW-0472">Membrane</keyword>
<protein>
    <submittedName>
        <fullName evidence="2">Uncharacterized protein</fullName>
    </submittedName>
</protein>
<dbReference type="RefSeq" id="WP_012195372.1">
    <property type="nucleotide sequence ID" value="NC_009976.1"/>
</dbReference>
<reference evidence="2 3" key="1">
    <citation type="journal article" date="2007" name="PLoS Genet.">
        <title>Patterns and implications of gene gain and loss in the evolution of Prochlorococcus.</title>
        <authorList>
            <person name="Kettler G.C."/>
            <person name="Martiny A.C."/>
            <person name="Huang K."/>
            <person name="Zucker J."/>
            <person name="Coleman M.L."/>
            <person name="Rodrigue S."/>
            <person name="Chen F."/>
            <person name="Lapidus A."/>
            <person name="Ferriera S."/>
            <person name="Johnson J."/>
            <person name="Steglich C."/>
            <person name="Church G.M."/>
            <person name="Richardson P."/>
            <person name="Chisholm S.W."/>
        </authorList>
    </citation>
    <scope>NUCLEOTIDE SEQUENCE [LARGE SCALE GENOMIC DNA]</scope>
    <source>
        <strain evidence="3">MIT 9211</strain>
    </source>
</reference>
<keyword evidence="1" id="KW-0812">Transmembrane</keyword>
<dbReference type="EMBL" id="CP000878">
    <property type="protein sequence ID" value="ABX08750.1"/>
    <property type="molecule type" value="Genomic_DNA"/>
</dbReference>
<proteinExistence type="predicted"/>
<feature type="transmembrane region" description="Helical" evidence="1">
    <location>
        <begin position="6"/>
        <end position="29"/>
    </location>
</feature>
<evidence type="ECO:0000313" key="3">
    <source>
        <dbReference type="Proteomes" id="UP000000788"/>
    </source>
</evidence>
<name>A9BA88_PROM4</name>
<dbReference type="eggNOG" id="ENOG50307ZI">
    <property type="taxonomic scope" value="Bacteria"/>
</dbReference>
<accession>A9BA88</accession>
<keyword evidence="3" id="KW-1185">Reference proteome</keyword>
<dbReference type="HOGENOM" id="CLU_2701830_0_0_3"/>
<sequence length="73" mass="8093">MIQSLVGAIIMSMATASLLIAIQVGEGALNNSKRLALSRHEKLIINRAGYSDTQKIKNLKLEIYTHIEQLLED</sequence>